<sequence length="279" mass="32695">MLEKIFIDTFPGFISLRDSNHKILYLNKNFSNWIAKYTAVDPFGKTNLELAELVPENVASVFLQCHDGSLDLEKAIPSNEGLKKVIKFDNEDRSEEAAQYFDVFKYRVIINDKPHIFTIAYDITNLYKENQNNLFSALTDWMTGAFNRRYLIENHSIFFGHHIAVIDLDNFKMINDFEGHHVGDRILKEFVQFAKKYISGVSTVIRLGGDEFLVIFSNGFEEKELLERLENSRKIFEEVYSKYRYLSYSYGLGVIEHSIDETLIDLDKKMYKDKFRKKI</sequence>
<dbReference type="PANTHER" id="PTHR45138:SF6">
    <property type="entry name" value="DIGUANYLATE CYCLASE DGCN"/>
    <property type="match status" value="1"/>
</dbReference>
<dbReference type="GO" id="GO:0043709">
    <property type="term" value="P:cell adhesion involved in single-species biofilm formation"/>
    <property type="evidence" value="ECO:0007669"/>
    <property type="project" value="TreeGrafter"/>
</dbReference>
<dbReference type="NCBIfam" id="TIGR00254">
    <property type="entry name" value="GGDEF"/>
    <property type="match status" value="1"/>
</dbReference>
<evidence type="ECO:0000313" key="2">
    <source>
        <dbReference type="EMBL" id="EHO85128.1"/>
    </source>
</evidence>
<protein>
    <submittedName>
        <fullName evidence="2">Diguanylate cyclase (GGDEF) domain-containing protein</fullName>
    </submittedName>
</protein>
<feature type="domain" description="GGDEF" evidence="1">
    <location>
        <begin position="159"/>
        <end position="279"/>
    </location>
</feature>
<proteinExistence type="predicted"/>
<dbReference type="InterPro" id="IPR050469">
    <property type="entry name" value="Diguanylate_Cyclase"/>
</dbReference>
<dbReference type="SMART" id="SM00267">
    <property type="entry name" value="GGDEF"/>
    <property type="match status" value="1"/>
</dbReference>
<dbReference type="Gene3D" id="3.30.70.270">
    <property type="match status" value="1"/>
</dbReference>
<dbReference type="PANTHER" id="PTHR45138">
    <property type="entry name" value="REGULATORY COMPONENTS OF SENSORY TRANSDUCTION SYSTEM"/>
    <property type="match status" value="1"/>
</dbReference>
<dbReference type="AlphaFoldDB" id="H1PNQ9"/>
<dbReference type="PROSITE" id="PS50887">
    <property type="entry name" value="GGDEF"/>
    <property type="match status" value="1"/>
</dbReference>
<organism evidence="2 3">
    <name type="scientific">Fusobacterium ulcerans 12-1B</name>
    <dbReference type="NCBI Taxonomy" id="457404"/>
    <lineage>
        <taxon>Bacteria</taxon>
        <taxon>Fusobacteriati</taxon>
        <taxon>Fusobacteriota</taxon>
        <taxon>Fusobacteriia</taxon>
        <taxon>Fusobacteriales</taxon>
        <taxon>Fusobacteriaceae</taxon>
        <taxon>Fusobacterium</taxon>
    </lineage>
</organism>
<dbReference type="Proteomes" id="UP000003233">
    <property type="component" value="Unassembled WGS sequence"/>
</dbReference>
<comment type="caution">
    <text evidence="2">The sequence shown here is derived from an EMBL/GenBank/DDBJ whole genome shotgun (WGS) entry which is preliminary data.</text>
</comment>
<dbReference type="InterPro" id="IPR000160">
    <property type="entry name" value="GGDEF_dom"/>
</dbReference>
<dbReference type="BioCyc" id="FSP457404-HMP:GTSQ-53-MONOMER"/>
<evidence type="ECO:0000313" key="3">
    <source>
        <dbReference type="Proteomes" id="UP000003233"/>
    </source>
</evidence>
<dbReference type="PATRIC" id="fig|457404.5.peg.1173"/>
<evidence type="ECO:0000259" key="1">
    <source>
        <dbReference type="PROSITE" id="PS50887"/>
    </source>
</evidence>
<dbReference type="SUPFAM" id="SSF55073">
    <property type="entry name" value="Nucleotide cyclase"/>
    <property type="match status" value="1"/>
</dbReference>
<reference evidence="2 3" key="1">
    <citation type="submission" date="2012-07" db="EMBL/GenBank/DDBJ databases">
        <title>The Genome Sequence of Fusobacterium ulcerans 12_1B.</title>
        <authorList>
            <consortium name="The Broad Institute Genome Sequencing Platform"/>
            <person name="Earl A."/>
            <person name="Ward D."/>
            <person name="Feldgarden M."/>
            <person name="Gevers D."/>
            <person name="Strauss J."/>
            <person name="Ambrose C.E."/>
            <person name="Allen-Vercoe E."/>
            <person name="Walker B."/>
            <person name="Young S.K."/>
            <person name="Zeng Q."/>
            <person name="Gargeya S."/>
            <person name="Fitzgerald M."/>
            <person name="Haas B."/>
            <person name="Abouelleil A."/>
            <person name="Alvarado L."/>
            <person name="Arachchi H.M."/>
            <person name="Berlin A.M."/>
            <person name="Chapman S.B."/>
            <person name="Goldberg J."/>
            <person name="Griggs A."/>
            <person name="Gujja S."/>
            <person name="Hansen M."/>
            <person name="Howarth C."/>
            <person name="Imamovic A."/>
            <person name="Larimer J."/>
            <person name="McCowen C."/>
            <person name="Montmayeur A."/>
            <person name="Murphy C."/>
            <person name="Neiman D."/>
            <person name="Pearson M."/>
            <person name="Priest M."/>
            <person name="Roberts A."/>
            <person name="Saif S."/>
            <person name="Shea T."/>
            <person name="Sisk P."/>
            <person name="Sykes S."/>
            <person name="Wortman J."/>
            <person name="Nusbaum C."/>
            <person name="Birren B."/>
        </authorList>
    </citation>
    <scope>NUCLEOTIDE SEQUENCE [LARGE SCALE GENOMIC DNA]</scope>
    <source>
        <strain evidence="2 3">12_1B</strain>
    </source>
</reference>
<dbReference type="GO" id="GO:0005886">
    <property type="term" value="C:plasma membrane"/>
    <property type="evidence" value="ECO:0007669"/>
    <property type="project" value="TreeGrafter"/>
</dbReference>
<dbReference type="CDD" id="cd01949">
    <property type="entry name" value="GGDEF"/>
    <property type="match status" value="1"/>
</dbReference>
<keyword evidence="3" id="KW-1185">Reference proteome</keyword>
<dbReference type="InterPro" id="IPR029787">
    <property type="entry name" value="Nucleotide_cyclase"/>
</dbReference>
<dbReference type="RefSeq" id="WP_008695320.1">
    <property type="nucleotide sequence ID" value="NZ_KE161007.1"/>
</dbReference>
<dbReference type="EMBL" id="AGWJ02000007">
    <property type="protein sequence ID" value="EHO85128.1"/>
    <property type="molecule type" value="Genomic_DNA"/>
</dbReference>
<dbReference type="InterPro" id="IPR043128">
    <property type="entry name" value="Rev_trsase/Diguanyl_cyclase"/>
</dbReference>
<dbReference type="GO" id="GO:0052621">
    <property type="term" value="F:diguanylate cyclase activity"/>
    <property type="evidence" value="ECO:0007669"/>
    <property type="project" value="TreeGrafter"/>
</dbReference>
<name>H1PNQ9_9FUSO</name>
<accession>H1PNQ9</accession>
<dbReference type="GO" id="GO:1902201">
    <property type="term" value="P:negative regulation of bacterial-type flagellum-dependent cell motility"/>
    <property type="evidence" value="ECO:0007669"/>
    <property type="project" value="TreeGrafter"/>
</dbReference>
<dbReference type="HOGENOM" id="CLU_000445_11_4_0"/>
<gene>
    <name evidence="2" type="ORF">HMPREF0402_00052</name>
</gene>
<dbReference type="Pfam" id="PF00990">
    <property type="entry name" value="GGDEF"/>
    <property type="match status" value="1"/>
</dbReference>